<dbReference type="EMBL" id="CAJZBQ010000015">
    <property type="protein sequence ID" value="CAG9316178.1"/>
    <property type="molecule type" value="Genomic_DNA"/>
</dbReference>
<dbReference type="PANTHER" id="PTHR24349">
    <property type="entry name" value="SERINE/THREONINE-PROTEIN KINASE"/>
    <property type="match status" value="1"/>
</dbReference>
<evidence type="ECO:0000259" key="12">
    <source>
        <dbReference type="PROSITE" id="PS50222"/>
    </source>
</evidence>
<gene>
    <name evidence="13" type="ORF">BSTOLATCC_MIC15617</name>
</gene>
<evidence type="ECO:0000256" key="10">
    <source>
        <dbReference type="SAM" id="MobiDB-lite"/>
    </source>
</evidence>
<feature type="region of interest" description="Disordered" evidence="10">
    <location>
        <begin position="1"/>
        <end position="52"/>
    </location>
</feature>
<comment type="similarity">
    <text evidence="9">Belongs to the protein kinase superfamily. Ser/Thr protein kinase family. CDPK subfamily.</text>
</comment>
<evidence type="ECO:0000259" key="11">
    <source>
        <dbReference type="PROSITE" id="PS50011"/>
    </source>
</evidence>
<dbReference type="Pfam" id="PF13202">
    <property type="entry name" value="EF-hand_5"/>
    <property type="match status" value="1"/>
</dbReference>
<accession>A0AAU9ISR4</accession>
<dbReference type="GO" id="GO:0005509">
    <property type="term" value="F:calcium ion binding"/>
    <property type="evidence" value="ECO:0007669"/>
    <property type="project" value="InterPro"/>
</dbReference>
<keyword evidence="4" id="KW-0808">Transferase</keyword>
<dbReference type="PROSITE" id="PS50222">
    <property type="entry name" value="EF_HAND_2"/>
    <property type="match status" value="2"/>
</dbReference>
<organism evidence="13 14">
    <name type="scientific">Blepharisma stoltei</name>
    <dbReference type="NCBI Taxonomy" id="1481888"/>
    <lineage>
        <taxon>Eukaryota</taxon>
        <taxon>Sar</taxon>
        <taxon>Alveolata</taxon>
        <taxon>Ciliophora</taxon>
        <taxon>Postciliodesmatophora</taxon>
        <taxon>Heterotrichea</taxon>
        <taxon>Heterotrichida</taxon>
        <taxon>Blepharismidae</taxon>
        <taxon>Blepharisma</taxon>
    </lineage>
</organism>
<dbReference type="InterPro" id="IPR050205">
    <property type="entry name" value="CDPK_Ser/Thr_kinases"/>
</dbReference>
<dbReference type="Pfam" id="PF13499">
    <property type="entry name" value="EF-hand_7"/>
    <property type="match status" value="1"/>
</dbReference>
<dbReference type="FunFam" id="1.10.510.10:FF:000571">
    <property type="entry name" value="Maternal embryonic leucine zipper kinase"/>
    <property type="match status" value="1"/>
</dbReference>
<dbReference type="Gene3D" id="1.10.238.10">
    <property type="entry name" value="EF-hand"/>
    <property type="match status" value="1"/>
</dbReference>
<dbReference type="SUPFAM" id="SSF47473">
    <property type="entry name" value="EF-hand"/>
    <property type="match status" value="1"/>
</dbReference>
<keyword evidence="8" id="KW-0067">ATP-binding</keyword>
<evidence type="ECO:0000256" key="6">
    <source>
        <dbReference type="ARBA" id="ARBA00022777"/>
    </source>
</evidence>
<dbReference type="GO" id="GO:0005524">
    <property type="term" value="F:ATP binding"/>
    <property type="evidence" value="ECO:0007669"/>
    <property type="project" value="UniProtKB-KW"/>
</dbReference>
<evidence type="ECO:0008006" key="15">
    <source>
        <dbReference type="Google" id="ProtNLM"/>
    </source>
</evidence>
<feature type="compositionally biased region" description="Basic and acidic residues" evidence="10">
    <location>
        <begin position="1"/>
        <end position="15"/>
    </location>
</feature>
<feature type="domain" description="EF-hand" evidence="12">
    <location>
        <begin position="374"/>
        <end position="409"/>
    </location>
</feature>
<reference evidence="13" key="1">
    <citation type="submission" date="2021-09" db="EMBL/GenBank/DDBJ databases">
        <authorList>
            <consortium name="AG Swart"/>
            <person name="Singh M."/>
            <person name="Singh A."/>
            <person name="Seah K."/>
            <person name="Emmerich C."/>
        </authorList>
    </citation>
    <scope>NUCLEOTIDE SEQUENCE</scope>
    <source>
        <strain evidence="13">ATCC30299</strain>
    </source>
</reference>
<evidence type="ECO:0000256" key="3">
    <source>
        <dbReference type="ARBA" id="ARBA00022527"/>
    </source>
</evidence>
<dbReference type="PROSITE" id="PS00018">
    <property type="entry name" value="EF_HAND_1"/>
    <property type="match status" value="2"/>
</dbReference>
<sequence length="514" mass="59094">MGCCDSKGDYAEDTKLASTTQKSPNNKKAERTRKPRRTNLRTPGSTRKTTFKAEPALEINRGDYIQVNEGEIEEKYQIKKVIHNGKFGDVWLAILVNGGFKRVISEIDLATLGKKRNEAVLKELEKLKELDHPNIIKVYEFIKHFNAVYIVTEYLDGDSLEMKIQHGHFIEEDKARTCIKTILSTLNYCHNKGIVHGNLTPTNILFDGKNKNSVLKLNDFGFSWNKISKSSKLNSMHYAAPEILQGKANSPSSDIWSLGVILYMMLTKALPFTAENTEKLIDRIQKGFNLEEYLFFSNSKEVQDLLIKMLTLDPQQRISTSDALNHPWITLKDDQLPTIKLTKESMAWFSHFHSKNRIQKIMLSSCISQVSDLSDEMELRTLFEALDKDHSGTIQIKECIDGYKLFGFDDPNEIKEIFQKFNLNENEEMNFSIFLAGFTNWNSPEEIKKLEKMFQVYDLDNSGSLSFKELVKAIPGVQENEMREYFKLADLNKNRKIEIQEFVCSLTRAFNTKA</sequence>
<dbReference type="InterPro" id="IPR011009">
    <property type="entry name" value="Kinase-like_dom_sf"/>
</dbReference>
<dbReference type="Proteomes" id="UP001162131">
    <property type="component" value="Unassembled WGS sequence"/>
</dbReference>
<dbReference type="InterPro" id="IPR011992">
    <property type="entry name" value="EF-hand-dom_pair"/>
</dbReference>
<proteinExistence type="inferred from homology"/>
<feature type="compositionally biased region" description="Basic residues" evidence="10">
    <location>
        <begin position="30"/>
        <end position="39"/>
    </location>
</feature>
<feature type="domain" description="EF-hand" evidence="12">
    <location>
        <begin position="445"/>
        <end position="480"/>
    </location>
</feature>
<dbReference type="Gene3D" id="3.30.200.20">
    <property type="entry name" value="Phosphorylase Kinase, domain 1"/>
    <property type="match status" value="1"/>
</dbReference>
<evidence type="ECO:0000256" key="7">
    <source>
        <dbReference type="ARBA" id="ARBA00022837"/>
    </source>
</evidence>
<evidence type="ECO:0000256" key="2">
    <source>
        <dbReference type="ARBA" id="ARBA00011245"/>
    </source>
</evidence>
<keyword evidence="5" id="KW-0547">Nucleotide-binding</keyword>
<protein>
    <recommendedName>
        <fullName evidence="15">Protein kinase domain containing protein</fullName>
    </recommendedName>
</protein>
<keyword evidence="14" id="KW-1185">Reference proteome</keyword>
<dbReference type="PROSITE" id="PS50011">
    <property type="entry name" value="PROTEIN_KINASE_DOM"/>
    <property type="match status" value="1"/>
</dbReference>
<dbReference type="SMART" id="SM00054">
    <property type="entry name" value="EFh"/>
    <property type="match status" value="4"/>
</dbReference>
<comment type="subunit">
    <text evidence="2">Monomer.</text>
</comment>
<dbReference type="Gene3D" id="1.10.510.10">
    <property type="entry name" value="Transferase(Phosphotransferase) domain 1"/>
    <property type="match status" value="1"/>
</dbReference>
<dbReference type="InterPro" id="IPR000719">
    <property type="entry name" value="Prot_kinase_dom"/>
</dbReference>
<comment type="caution">
    <text evidence="13">The sequence shown here is derived from an EMBL/GenBank/DDBJ whole genome shotgun (WGS) entry which is preliminary data.</text>
</comment>
<dbReference type="Pfam" id="PF00069">
    <property type="entry name" value="Pkinase"/>
    <property type="match status" value="1"/>
</dbReference>
<evidence type="ECO:0000256" key="9">
    <source>
        <dbReference type="ARBA" id="ARBA00024334"/>
    </source>
</evidence>
<dbReference type="InterPro" id="IPR002048">
    <property type="entry name" value="EF_hand_dom"/>
</dbReference>
<feature type="domain" description="Protein kinase" evidence="11">
    <location>
        <begin position="76"/>
        <end position="329"/>
    </location>
</feature>
<dbReference type="GO" id="GO:0004674">
    <property type="term" value="F:protein serine/threonine kinase activity"/>
    <property type="evidence" value="ECO:0007669"/>
    <property type="project" value="UniProtKB-KW"/>
</dbReference>
<keyword evidence="6" id="KW-0418">Kinase</keyword>
<feature type="compositionally biased region" description="Polar residues" evidence="10">
    <location>
        <begin position="16"/>
        <end position="26"/>
    </location>
</feature>
<dbReference type="CDD" id="cd00051">
    <property type="entry name" value="EFh"/>
    <property type="match status" value="2"/>
</dbReference>
<name>A0AAU9ISR4_9CILI</name>
<keyword evidence="7" id="KW-0106">Calcium</keyword>
<comment type="cofactor">
    <cofactor evidence="1">
        <name>Mg(2+)</name>
        <dbReference type="ChEBI" id="CHEBI:18420"/>
    </cofactor>
</comment>
<dbReference type="InterPro" id="IPR018247">
    <property type="entry name" value="EF_Hand_1_Ca_BS"/>
</dbReference>
<evidence type="ECO:0000256" key="8">
    <source>
        <dbReference type="ARBA" id="ARBA00022840"/>
    </source>
</evidence>
<evidence type="ECO:0000256" key="1">
    <source>
        <dbReference type="ARBA" id="ARBA00001946"/>
    </source>
</evidence>
<dbReference type="AlphaFoldDB" id="A0AAU9ISR4"/>
<keyword evidence="3" id="KW-0723">Serine/threonine-protein kinase</keyword>
<evidence type="ECO:0000256" key="5">
    <source>
        <dbReference type="ARBA" id="ARBA00022741"/>
    </source>
</evidence>
<evidence type="ECO:0000256" key="4">
    <source>
        <dbReference type="ARBA" id="ARBA00022679"/>
    </source>
</evidence>
<evidence type="ECO:0000313" key="14">
    <source>
        <dbReference type="Proteomes" id="UP001162131"/>
    </source>
</evidence>
<dbReference type="SUPFAM" id="SSF56112">
    <property type="entry name" value="Protein kinase-like (PK-like)"/>
    <property type="match status" value="1"/>
</dbReference>
<evidence type="ECO:0000313" key="13">
    <source>
        <dbReference type="EMBL" id="CAG9316178.1"/>
    </source>
</evidence>